<feature type="domain" description="MGS-like" evidence="4">
    <location>
        <begin position="1"/>
        <end position="130"/>
    </location>
</feature>
<feature type="binding site" evidence="2">
    <location>
        <position position="93"/>
    </location>
    <ligand>
        <name>substrate</name>
    </ligand>
</feature>
<comment type="similarity">
    <text evidence="1 2">Belongs to the methylglyoxal synthase family.</text>
</comment>
<comment type="catalytic activity">
    <reaction evidence="2">
        <text>dihydroxyacetone phosphate = methylglyoxal + phosphate</text>
        <dbReference type="Rhea" id="RHEA:17937"/>
        <dbReference type="ChEBI" id="CHEBI:17158"/>
        <dbReference type="ChEBI" id="CHEBI:43474"/>
        <dbReference type="ChEBI" id="CHEBI:57642"/>
        <dbReference type="EC" id="4.2.3.3"/>
    </reaction>
</comment>
<dbReference type="PROSITE" id="PS01335">
    <property type="entry name" value="METHYLGLYOXAL_SYNTH"/>
    <property type="match status" value="1"/>
</dbReference>
<organism evidence="5 6">
    <name type="scientific">Plastoroseomonas arctica</name>
    <dbReference type="NCBI Taxonomy" id="1509237"/>
    <lineage>
        <taxon>Bacteria</taxon>
        <taxon>Pseudomonadati</taxon>
        <taxon>Pseudomonadota</taxon>
        <taxon>Alphaproteobacteria</taxon>
        <taxon>Acetobacterales</taxon>
        <taxon>Acetobacteraceae</taxon>
        <taxon>Plastoroseomonas</taxon>
    </lineage>
</organism>
<dbReference type="EMBL" id="JAAEDH010000013">
    <property type="protein sequence ID" value="MBR0655892.1"/>
    <property type="molecule type" value="Genomic_DNA"/>
</dbReference>
<dbReference type="InterPro" id="IPR036914">
    <property type="entry name" value="MGS-like_dom_sf"/>
</dbReference>
<reference evidence="5" key="2">
    <citation type="journal article" date="2021" name="Syst. Appl. Microbiol.">
        <title>Roseomonas hellenica sp. nov., isolated from roots of wild-growing Alkanna tinctoria.</title>
        <authorList>
            <person name="Rat A."/>
            <person name="Naranjo H.D."/>
            <person name="Lebbe L."/>
            <person name="Cnockaert M."/>
            <person name="Krigas N."/>
            <person name="Grigoriadou K."/>
            <person name="Maloupa E."/>
            <person name="Willems A."/>
        </authorList>
    </citation>
    <scope>NUCLEOTIDE SEQUENCE</scope>
    <source>
        <strain evidence="5">LMG 28251</strain>
    </source>
</reference>
<dbReference type="PANTHER" id="PTHR30492">
    <property type="entry name" value="METHYLGLYOXAL SYNTHASE"/>
    <property type="match status" value="1"/>
</dbReference>
<keyword evidence="2 5" id="KW-0456">Lyase</keyword>
<dbReference type="PROSITE" id="PS51855">
    <property type="entry name" value="MGS"/>
    <property type="match status" value="1"/>
</dbReference>
<gene>
    <name evidence="2" type="primary">mgsA</name>
    <name evidence="5" type="ORF">GXW79_12490</name>
</gene>
<evidence type="ECO:0000256" key="2">
    <source>
        <dbReference type="HAMAP-Rule" id="MF_00549"/>
    </source>
</evidence>
<dbReference type="Gene3D" id="3.40.50.1380">
    <property type="entry name" value="Methylglyoxal synthase-like domain"/>
    <property type="match status" value="1"/>
</dbReference>
<evidence type="ECO:0000313" key="5">
    <source>
        <dbReference type="EMBL" id="MBR0655892.1"/>
    </source>
</evidence>
<dbReference type="NCBIfam" id="NF003559">
    <property type="entry name" value="PRK05234.1"/>
    <property type="match status" value="1"/>
</dbReference>
<dbReference type="GO" id="GO:0008929">
    <property type="term" value="F:methylglyoxal synthase activity"/>
    <property type="evidence" value="ECO:0007669"/>
    <property type="project" value="UniProtKB-UniRule"/>
</dbReference>
<dbReference type="SUPFAM" id="SSF52335">
    <property type="entry name" value="Methylglyoxal synthase-like"/>
    <property type="match status" value="1"/>
</dbReference>
<dbReference type="InterPro" id="IPR018148">
    <property type="entry name" value="Methylglyoxal_synth_AS"/>
</dbReference>
<proteinExistence type="inferred from homology"/>
<dbReference type="Pfam" id="PF02142">
    <property type="entry name" value="MGS"/>
    <property type="match status" value="1"/>
</dbReference>
<evidence type="ECO:0000256" key="3">
    <source>
        <dbReference type="PIRSR" id="PIRSR006614-1"/>
    </source>
</evidence>
<dbReference type="Proteomes" id="UP001196068">
    <property type="component" value="Unassembled WGS sequence"/>
</dbReference>
<dbReference type="GO" id="GO:0019242">
    <property type="term" value="P:methylglyoxal biosynthetic process"/>
    <property type="evidence" value="ECO:0007669"/>
    <property type="project" value="UniProtKB-UniRule"/>
</dbReference>
<feature type="binding site" evidence="2">
    <location>
        <position position="13"/>
    </location>
    <ligand>
        <name>substrate</name>
    </ligand>
</feature>
<comment type="function">
    <text evidence="2">Catalyzes the formation of methylglyoxal from dihydroxyacetone phosphate.</text>
</comment>
<dbReference type="GO" id="GO:0005829">
    <property type="term" value="C:cytosol"/>
    <property type="evidence" value="ECO:0007669"/>
    <property type="project" value="TreeGrafter"/>
</dbReference>
<dbReference type="RefSeq" id="WP_211874734.1">
    <property type="nucleotide sequence ID" value="NZ_JAAEDH010000013.1"/>
</dbReference>
<sequence>MAEHGARIALVAHDRLKPDMALWVARHRDALTRCEIVSTATTGAMVLRECPDISLTRVLSGPLGGDQQIGALIAEGRIDALFFFVDPMTPMPHDVDVKALLRVALVHDVACAFSARSADLLVAGGALLRA</sequence>
<evidence type="ECO:0000256" key="1">
    <source>
        <dbReference type="ARBA" id="ARBA00006287"/>
    </source>
</evidence>
<dbReference type="AlphaFoldDB" id="A0AAF1JXN6"/>
<comment type="caution">
    <text evidence="2">Lacks conserved residue(s) required for the propagation of feature annotation.</text>
</comment>
<dbReference type="InterPro" id="IPR011607">
    <property type="entry name" value="MGS-like_dom"/>
</dbReference>
<dbReference type="EC" id="4.2.3.3" evidence="2"/>
<dbReference type="CDD" id="cd01422">
    <property type="entry name" value="MGS"/>
    <property type="match status" value="1"/>
</dbReference>
<accession>A0AAF1JXN6</accession>
<dbReference type="InterPro" id="IPR004363">
    <property type="entry name" value="Methylgl_synth"/>
</dbReference>
<name>A0AAF1JXN6_9PROT</name>
<feature type="binding site" evidence="2">
    <location>
        <begin position="60"/>
        <end position="61"/>
    </location>
    <ligand>
        <name>substrate</name>
    </ligand>
</feature>
<dbReference type="SMART" id="SM00851">
    <property type="entry name" value="MGS"/>
    <property type="match status" value="1"/>
</dbReference>
<dbReference type="HAMAP" id="MF_00549">
    <property type="entry name" value="Methylglyoxal_synth"/>
    <property type="match status" value="1"/>
</dbReference>
<dbReference type="PANTHER" id="PTHR30492:SF0">
    <property type="entry name" value="METHYLGLYOXAL SYNTHASE"/>
    <property type="match status" value="1"/>
</dbReference>
<feature type="active site" description="Proton donor/acceptor" evidence="2 3">
    <location>
        <position position="66"/>
    </location>
</feature>
<keyword evidence="6" id="KW-1185">Reference proteome</keyword>
<protein>
    <recommendedName>
        <fullName evidence="2">Methylglyoxal synthase</fullName>
        <shortName evidence="2">MGS</shortName>
        <ecNumber evidence="2">4.2.3.3</ecNumber>
    </recommendedName>
</protein>
<feature type="binding site" evidence="2">
    <location>
        <position position="17"/>
    </location>
    <ligand>
        <name>substrate</name>
    </ligand>
</feature>
<evidence type="ECO:0000259" key="4">
    <source>
        <dbReference type="PROSITE" id="PS51855"/>
    </source>
</evidence>
<evidence type="ECO:0000313" key="6">
    <source>
        <dbReference type="Proteomes" id="UP001196068"/>
    </source>
</evidence>
<reference evidence="5" key="1">
    <citation type="submission" date="2020-01" db="EMBL/GenBank/DDBJ databases">
        <authorList>
            <person name="Rat A."/>
        </authorList>
    </citation>
    <scope>NUCLEOTIDE SEQUENCE</scope>
    <source>
        <strain evidence="5">LMG 28251</strain>
    </source>
</reference>
<comment type="caution">
    <text evidence="5">The sequence shown here is derived from an EMBL/GenBank/DDBJ whole genome shotgun (WGS) entry which is preliminary data.</text>
</comment>
<dbReference type="PIRSF" id="PIRSF006614">
    <property type="entry name" value="Methylglyox_syn"/>
    <property type="match status" value="1"/>
</dbReference>